<keyword evidence="3" id="KW-1185">Reference proteome</keyword>
<evidence type="ECO:0000313" key="3">
    <source>
        <dbReference type="Proteomes" id="UP001597280"/>
    </source>
</evidence>
<gene>
    <name evidence="2" type="ORF">ACFSDA_15240</name>
</gene>
<evidence type="ECO:0000256" key="1">
    <source>
        <dbReference type="SAM" id="MobiDB-lite"/>
    </source>
</evidence>
<organism evidence="2 3">
    <name type="scientific">Brachybacterium rhamnosum</name>
    <dbReference type="NCBI Taxonomy" id="173361"/>
    <lineage>
        <taxon>Bacteria</taxon>
        <taxon>Bacillati</taxon>
        <taxon>Actinomycetota</taxon>
        <taxon>Actinomycetes</taxon>
        <taxon>Micrococcales</taxon>
        <taxon>Dermabacteraceae</taxon>
        <taxon>Brachybacterium</taxon>
    </lineage>
</organism>
<protein>
    <submittedName>
        <fullName evidence="2">Uncharacterized protein</fullName>
    </submittedName>
</protein>
<evidence type="ECO:0000313" key="2">
    <source>
        <dbReference type="EMBL" id="MFD1836418.1"/>
    </source>
</evidence>
<feature type="region of interest" description="Disordered" evidence="1">
    <location>
        <begin position="1"/>
        <end position="20"/>
    </location>
</feature>
<dbReference type="Proteomes" id="UP001597280">
    <property type="component" value="Unassembled WGS sequence"/>
</dbReference>
<dbReference type="RefSeq" id="WP_343905880.1">
    <property type="nucleotide sequence ID" value="NZ_BAAAIS010000003.1"/>
</dbReference>
<sequence>MGLTVTVHPVGTAGQDEMGDDIEVPGTPYELEVVSVYPTTSTEPGLPNRSLVVTGLTILASEDTRLGAHDELEVPGYDGRWGIVGEVAIYDQRSNPARRRGVLGCGRRPGLDLGCVQITVEKSDG</sequence>
<reference evidence="3" key="1">
    <citation type="journal article" date="2019" name="Int. J. Syst. Evol. Microbiol.">
        <title>The Global Catalogue of Microorganisms (GCM) 10K type strain sequencing project: providing services to taxonomists for standard genome sequencing and annotation.</title>
        <authorList>
            <consortium name="The Broad Institute Genomics Platform"/>
            <consortium name="The Broad Institute Genome Sequencing Center for Infectious Disease"/>
            <person name="Wu L."/>
            <person name="Ma J."/>
        </authorList>
    </citation>
    <scope>NUCLEOTIDE SEQUENCE [LARGE SCALE GENOMIC DNA]</scope>
    <source>
        <strain evidence="3">JCM 11650</strain>
    </source>
</reference>
<dbReference type="EMBL" id="JBHUFL010000003">
    <property type="protein sequence ID" value="MFD1836418.1"/>
    <property type="molecule type" value="Genomic_DNA"/>
</dbReference>
<proteinExistence type="predicted"/>
<name>A0ABW4Q403_9MICO</name>
<accession>A0ABW4Q403</accession>
<comment type="caution">
    <text evidence="2">The sequence shown here is derived from an EMBL/GenBank/DDBJ whole genome shotgun (WGS) entry which is preliminary data.</text>
</comment>